<gene>
    <name evidence="1" type="ORF">BDV40DRAFT_262812</name>
</gene>
<name>A0A5N6UXW0_ASPTM</name>
<organism evidence="1 2">
    <name type="scientific">Aspergillus tamarii</name>
    <dbReference type="NCBI Taxonomy" id="41984"/>
    <lineage>
        <taxon>Eukaryota</taxon>
        <taxon>Fungi</taxon>
        <taxon>Dikarya</taxon>
        <taxon>Ascomycota</taxon>
        <taxon>Pezizomycotina</taxon>
        <taxon>Eurotiomycetes</taxon>
        <taxon>Eurotiomycetidae</taxon>
        <taxon>Eurotiales</taxon>
        <taxon>Aspergillaceae</taxon>
        <taxon>Aspergillus</taxon>
        <taxon>Aspergillus subgen. Circumdati</taxon>
    </lineage>
</organism>
<reference evidence="1 2" key="1">
    <citation type="submission" date="2019-04" db="EMBL/GenBank/DDBJ databases">
        <title>Friends and foes A comparative genomics study of 23 Aspergillus species from section Flavi.</title>
        <authorList>
            <consortium name="DOE Joint Genome Institute"/>
            <person name="Kjaerbolling I."/>
            <person name="Vesth T."/>
            <person name="Frisvad J.C."/>
            <person name="Nybo J.L."/>
            <person name="Theobald S."/>
            <person name="Kildgaard S."/>
            <person name="Isbrandt T."/>
            <person name="Kuo A."/>
            <person name="Sato A."/>
            <person name="Lyhne E.K."/>
            <person name="Kogle M.E."/>
            <person name="Wiebenga A."/>
            <person name="Kun R.S."/>
            <person name="Lubbers R.J."/>
            <person name="Makela M.R."/>
            <person name="Barry K."/>
            <person name="Chovatia M."/>
            <person name="Clum A."/>
            <person name="Daum C."/>
            <person name="Haridas S."/>
            <person name="He G."/>
            <person name="LaButti K."/>
            <person name="Lipzen A."/>
            <person name="Mondo S."/>
            <person name="Riley R."/>
            <person name="Salamov A."/>
            <person name="Simmons B.A."/>
            <person name="Magnuson J.K."/>
            <person name="Henrissat B."/>
            <person name="Mortensen U.H."/>
            <person name="Larsen T.O."/>
            <person name="Devries R.P."/>
            <person name="Grigoriev I.V."/>
            <person name="Machida M."/>
            <person name="Baker S.E."/>
            <person name="Andersen M.R."/>
        </authorList>
    </citation>
    <scope>NUCLEOTIDE SEQUENCE [LARGE SCALE GENOMIC DNA]</scope>
    <source>
        <strain evidence="1 2">CBS 117626</strain>
    </source>
</reference>
<dbReference type="EMBL" id="ML738617">
    <property type="protein sequence ID" value="KAE8163444.1"/>
    <property type="molecule type" value="Genomic_DNA"/>
</dbReference>
<keyword evidence="2" id="KW-1185">Reference proteome</keyword>
<evidence type="ECO:0000313" key="2">
    <source>
        <dbReference type="Proteomes" id="UP000326950"/>
    </source>
</evidence>
<dbReference type="AlphaFoldDB" id="A0A5N6UXW0"/>
<proteinExistence type="predicted"/>
<protein>
    <submittedName>
        <fullName evidence="1">Uncharacterized protein</fullName>
    </submittedName>
</protein>
<sequence length="86" mass="9872">MSDTHSPILIRRGCKATVSLFVSHMAINDSRWPPKLILLSSHLRRSHLSFSLFVLCLCFILTDPFFTQFQADCSFTIYSLFRSSLT</sequence>
<evidence type="ECO:0000313" key="1">
    <source>
        <dbReference type="EMBL" id="KAE8163444.1"/>
    </source>
</evidence>
<accession>A0A5N6UXW0</accession>
<dbReference type="Proteomes" id="UP000326950">
    <property type="component" value="Unassembled WGS sequence"/>
</dbReference>